<dbReference type="InterPro" id="IPR014001">
    <property type="entry name" value="Helicase_ATP-bd"/>
</dbReference>
<name>A0ABV5U6C1_9PSEU</name>
<dbReference type="InterPro" id="IPR011545">
    <property type="entry name" value="DEAD/DEAH_box_helicase_dom"/>
</dbReference>
<dbReference type="EMBL" id="JBHMBK010000012">
    <property type="protein sequence ID" value="MFB9685981.1"/>
    <property type="molecule type" value="Genomic_DNA"/>
</dbReference>
<dbReference type="PROSITE" id="PS51192">
    <property type="entry name" value="HELICASE_ATP_BIND_1"/>
    <property type="match status" value="1"/>
</dbReference>
<dbReference type="Pfam" id="PF00270">
    <property type="entry name" value="DEAD"/>
    <property type="match status" value="1"/>
</dbReference>
<reference evidence="2 3" key="1">
    <citation type="submission" date="2024-09" db="EMBL/GenBank/DDBJ databases">
        <authorList>
            <person name="Sun Q."/>
            <person name="Mori K."/>
        </authorList>
    </citation>
    <scope>NUCLEOTIDE SEQUENCE [LARGE SCALE GENOMIC DNA]</scope>
    <source>
        <strain evidence="2 3">JCM 13852</strain>
    </source>
</reference>
<sequence>MSLDWNRIGSSSPQLLVQPRDIFAALPNKPISYSYLRQEQGEVLEGWFARKDLRDVVIKQNTGGGKTVVGLLIAQSTLNEGVGKAVYLAPDTYLAARVREEAQRLGLPTAERHDDPNFLAARATLVTTFQKLINGQSVFGVVGGRHTPLDLGVVVVDDAHAALATTEGQFRLTIPVDHAAYAPLWNLFVNELVQQNRKAVADISEGEVSAAVPVPFWAWASKQDQVWSILQTFAAARDEAFKFAWPLIADCLQLCTVMFSSRGIEIQPPCPPIDKIPSFVGARRRVYLTATLSDDSVLVTNLKAAPKNLEHVVTPGSAADLGDRLVLAPVQLNPNLTDDAIRQLAKQFSLGDRDGDGIPETRPVNVVVLVPSGAQAARWRGLADRVHYVGDLEAGVAELRAGHVGLVVLVNKYDGIDLPGTACEMLVIDGIPRPMSAADRREAAALVDSPTRRARDAQRIEQGMGRGVRDVGDHCAVLLLGAGLAMAVHDSTSLELFSPATRAQLALSRDVAIQLYGHGLDGIRSALSVCLDRHPEWVQRSRFALASVRYRNIGAVRPEAVAAREAFDLAVAGQTSQAADRLQTAINDLTDPALRGWVREQKAGYLHFTNPDIAQQQLGAASRENPMVLRPTVNVDLRPSRPAAVQARAAAEFLGATYADSTALVLGVRAVLDEIVWAEELTDQAEAAWEKLGLHLGFGSTRPERLSNTGPDNLWTLTPTSNAVIELKTGVELTCTGIAKKDADQLRGGLQWNTDTYGAVTAVPVMVHPVDVYEARAIPIPQMRVITPTKLEEFKTAIVAFATALTQGQNLWREEQAVAQQLAYQKLTGDRIIPAYSVAARLPK</sequence>
<keyword evidence="2" id="KW-0547">Nucleotide-binding</keyword>
<proteinExistence type="predicted"/>
<evidence type="ECO:0000313" key="3">
    <source>
        <dbReference type="Proteomes" id="UP001589535"/>
    </source>
</evidence>
<dbReference type="InterPro" id="IPR027417">
    <property type="entry name" value="P-loop_NTPase"/>
</dbReference>
<keyword evidence="3" id="KW-1185">Reference proteome</keyword>
<dbReference type="Gene3D" id="3.40.50.300">
    <property type="entry name" value="P-loop containing nucleotide triphosphate hydrolases"/>
    <property type="match status" value="2"/>
</dbReference>
<evidence type="ECO:0000259" key="1">
    <source>
        <dbReference type="PROSITE" id="PS51192"/>
    </source>
</evidence>
<accession>A0ABV5U6C1</accession>
<dbReference type="GO" id="GO:0004386">
    <property type="term" value="F:helicase activity"/>
    <property type="evidence" value="ECO:0007669"/>
    <property type="project" value="UniProtKB-KW"/>
</dbReference>
<dbReference type="SUPFAM" id="SSF52540">
    <property type="entry name" value="P-loop containing nucleoside triphosphate hydrolases"/>
    <property type="match status" value="1"/>
</dbReference>
<evidence type="ECO:0000313" key="2">
    <source>
        <dbReference type="EMBL" id="MFB9685981.1"/>
    </source>
</evidence>
<protein>
    <submittedName>
        <fullName evidence="2">DEAD/DEAH box helicase</fullName>
    </submittedName>
</protein>
<comment type="caution">
    <text evidence="2">The sequence shown here is derived from an EMBL/GenBank/DDBJ whole genome shotgun (WGS) entry which is preliminary data.</text>
</comment>
<keyword evidence="2" id="KW-0347">Helicase</keyword>
<keyword evidence="2" id="KW-0067">ATP-binding</keyword>
<keyword evidence="2" id="KW-0378">Hydrolase</keyword>
<dbReference type="SMART" id="SM00491">
    <property type="entry name" value="HELICc2"/>
    <property type="match status" value="1"/>
</dbReference>
<organism evidence="2 3">
    <name type="scientific">Amycolatopsis plumensis</name>
    <dbReference type="NCBI Taxonomy" id="236508"/>
    <lineage>
        <taxon>Bacteria</taxon>
        <taxon>Bacillati</taxon>
        <taxon>Actinomycetota</taxon>
        <taxon>Actinomycetes</taxon>
        <taxon>Pseudonocardiales</taxon>
        <taxon>Pseudonocardiaceae</taxon>
        <taxon>Amycolatopsis</taxon>
    </lineage>
</organism>
<gene>
    <name evidence="2" type="ORF">ACFFTO_17430</name>
</gene>
<dbReference type="RefSeq" id="WP_378194400.1">
    <property type="nucleotide sequence ID" value="NZ_JBHMBK010000012.1"/>
</dbReference>
<dbReference type="InterPro" id="IPR006555">
    <property type="entry name" value="ATP-dep_Helicase_C"/>
</dbReference>
<dbReference type="Proteomes" id="UP001589535">
    <property type="component" value="Unassembled WGS sequence"/>
</dbReference>
<feature type="domain" description="Helicase ATP-binding" evidence="1">
    <location>
        <begin position="47"/>
        <end position="310"/>
    </location>
</feature>